<dbReference type="RefSeq" id="WP_116576087.1">
    <property type="nucleotide sequence ID" value="NZ_JACBXL010000011.1"/>
</dbReference>
<accession>A0A9Q3LMX1</accession>
<proteinExistence type="predicted"/>
<comment type="caution">
    <text evidence="1">The sequence shown here is derived from an EMBL/GenBank/DDBJ whole genome shotgun (WGS) entry which is preliminary data.</text>
</comment>
<dbReference type="EMBL" id="QGBI01000008">
    <property type="protein sequence ID" value="MBX3890337.1"/>
    <property type="molecule type" value="Genomic_DNA"/>
</dbReference>
<protein>
    <submittedName>
        <fullName evidence="1">Uncharacterized protein</fullName>
    </submittedName>
</protein>
<organism evidence="1 2">
    <name type="scientific">Ralstonia pickettii</name>
    <name type="common">Burkholderia pickettii</name>
    <dbReference type="NCBI Taxonomy" id="329"/>
    <lineage>
        <taxon>Bacteria</taxon>
        <taxon>Pseudomonadati</taxon>
        <taxon>Pseudomonadota</taxon>
        <taxon>Betaproteobacteria</taxon>
        <taxon>Burkholderiales</taxon>
        <taxon>Burkholderiaceae</taxon>
        <taxon>Ralstonia</taxon>
    </lineage>
</organism>
<sequence>MKQRQMLDAVTDKLTQLTNAYPGKRILVIGENDTAVLKRYELGKSGVEMTVLPIHGGEHAVTILWNPSRHMLMVEEDEAGTDTEVV</sequence>
<dbReference type="AlphaFoldDB" id="A0A9Q3LMX1"/>
<dbReference type="Proteomes" id="UP001199322">
    <property type="component" value="Unassembled WGS sequence"/>
</dbReference>
<reference evidence="1" key="1">
    <citation type="submission" date="2018-06" db="EMBL/GenBank/DDBJ databases">
        <authorList>
            <person name="O'Rourke A."/>
        </authorList>
    </citation>
    <scope>NUCLEOTIDE SEQUENCE</scope>
    <source>
        <strain evidence="1">132550021-3</strain>
    </source>
</reference>
<gene>
    <name evidence="1" type="ORF">DEE74_10730</name>
</gene>
<name>A0A9Q3LMX1_RALPI</name>
<evidence type="ECO:0000313" key="1">
    <source>
        <dbReference type="EMBL" id="MBX3890337.1"/>
    </source>
</evidence>
<evidence type="ECO:0000313" key="2">
    <source>
        <dbReference type="Proteomes" id="UP001199322"/>
    </source>
</evidence>